<protein>
    <submittedName>
        <fullName evidence="2">Uncharacterized protein</fullName>
    </submittedName>
</protein>
<dbReference type="AlphaFoldDB" id="A0AAV2GI82"/>
<evidence type="ECO:0000313" key="2">
    <source>
        <dbReference type="EMBL" id="CAL1410359.1"/>
    </source>
</evidence>
<keyword evidence="3" id="KW-1185">Reference proteome</keyword>
<dbReference type="EMBL" id="OZ034822">
    <property type="protein sequence ID" value="CAL1410359.1"/>
    <property type="molecule type" value="Genomic_DNA"/>
</dbReference>
<dbReference type="Proteomes" id="UP001497516">
    <property type="component" value="Chromosome 9"/>
</dbReference>
<gene>
    <name evidence="2" type="ORF">LTRI10_LOCUS49783</name>
</gene>
<reference evidence="2 3" key="1">
    <citation type="submission" date="2024-04" db="EMBL/GenBank/DDBJ databases">
        <authorList>
            <person name="Fracassetti M."/>
        </authorList>
    </citation>
    <scope>NUCLEOTIDE SEQUENCE [LARGE SCALE GENOMIC DNA]</scope>
</reference>
<evidence type="ECO:0000256" key="1">
    <source>
        <dbReference type="SAM" id="MobiDB-lite"/>
    </source>
</evidence>
<sequence>MNPRQRVVPLNTWALISNFKLAYNLRRRHDGGSFNREFSEIEREGSGEEIGGGEPQSQIRHNPSPSSRFPPPKRTIAPYQYSPSTKTQYPVDLGAATAVGELEKAQSIGAQFARFGAAAIYYFLTGDTGSSRSSFLFGNCSDDLGPRIFGLFCDTGMSGDGKHGFLPRRRWFLSKWRKDGELEFGRG</sequence>
<proteinExistence type="predicted"/>
<organism evidence="2 3">
    <name type="scientific">Linum trigynum</name>
    <dbReference type="NCBI Taxonomy" id="586398"/>
    <lineage>
        <taxon>Eukaryota</taxon>
        <taxon>Viridiplantae</taxon>
        <taxon>Streptophyta</taxon>
        <taxon>Embryophyta</taxon>
        <taxon>Tracheophyta</taxon>
        <taxon>Spermatophyta</taxon>
        <taxon>Magnoliopsida</taxon>
        <taxon>eudicotyledons</taxon>
        <taxon>Gunneridae</taxon>
        <taxon>Pentapetalae</taxon>
        <taxon>rosids</taxon>
        <taxon>fabids</taxon>
        <taxon>Malpighiales</taxon>
        <taxon>Linaceae</taxon>
        <taxon>Linum</taxon>
    </lineage>
</organism>
<feature type="region of interest" description="Disordered" evidence="1">
    <location>
        <begin position="40"/>
        <end position="73"/>
    </location>
</feature>
<evidence type="ECO:0000313" key="3">
    <source>
        <dbReference type="Proteomes" id="UP001497516"/>
    </source>
</evidence>
<accession>A0AAV2GI82</accession>
<name>A0AAV2GI82_9ROSI</name>